<dbReference type="AlphaFoldDB" id="A0A845E525"/>
<feature type="compositionally biased region" description="Basic and acidic residues" evidence="1">
    <location>
        <begin position="98"/>
        <end position="117"/>
    </location>
</feature>
<reference evidence="3 4" key="1">
    <citation type="submission" date="2019-11" db="EMBL/GenBank/DDBJ databases">
        <title>Genome sequences of 17 halophilic strains isolated from different environments.</title>
        <authorList>
            <person name="Furrow R.E."/>
        </authorList>
    </citation>
    <scope>NUCLEOTIDE SEQUENCE [LARGE SCALE GENOMIC DNA]</scope>
    <source>
        <strain evidence="3 4">22511_23_Filter</strain>
    </source>
</reference>
<feature type="transmembrane region" description="Helical" evidence="2">
    <location>
        <begin position="39"/>
        <end position="58"/>
    </location>
</feature>
<feature type="region of interest" description="Disordered" evidence="1">
    <location>
        <begin position="81"/>
        <end position="117"/>
    </location>
</feature>
<accession>A0A845E525</accession>
<dbReference type="EMBL" id="WMET01000003">
    <property type="protein sequence ID" value="MYL20754.1"/>
    <property type="molecule type" value="Genomic_DNA"/>
</dbReference>
<evidence type="ECO:0000256" key="2">
    <source>
        <dbReference type="SAM" id="Phobius"/>
    </source>
</evidence>
<evidence type="ECO:0000313" key="4">
    <source>
        <dbReference type="Proteomes" id="UP000460949"/>
    </source>
</evidence>
<evidence type="ECO:0000313" key="3">
    <source>
        <dbReference type="EMBL" id="MYL20754.1"/>
    </source>
</evidence>
<proteinExistence type="predicted"/>
<organism evidence="3 4">
    <name type="scientific">Halobacillus litoralis</name>
    <dbReference type="NCBI Taxonomy" id="45668"/>
    <lineage>
        <taxon>Bacteria</taxon>
        <taxon>Bacillati</taxon>
        <taxon>Bacillota</taxon>
        <taxon>Bacilli</taxon>
        <taxon>Bacillales</taxon>
        <taxon>Bacillaceae</taxon>
        <taxon>Halobacillus</taxon>
    </lineage>
</organism>
<name>A0A845E525_9BACI</name>
<gene>
    <name evidence="3" type="ORF">GLW04_12705</name>
</gene>
<protein>
    <submittedName>
        <fullName evidence="3">Uncharacterized protein</fullName>
    </submittedName>
</protein>
<keyword evidence="2" id="KW-0812">Transmembrane</keyword>
<sequence>MKLKADTHFCENCGQKFSSSIPPVSELPKENQSKRKKSALFFCLAGFLLIFIAGYYSWDHLRAKNLDQEVLVKPEKGSVLEVEEERNEDAPQASQESEVEHTSEPETTEKSVENKEDPLARYEEKLNNLADVHPFDLGTWTLNKNAQEIELSIENPDSNGIFTLYQLYDTGEYDVLRAWAQEVFYIAQEIEESTGSNTSISISTTCDHQVPETMFPSDMLSYSGSCGYSLPILYGDTKENLTLLLHTKIFKEVEELLSRSFHVPSIVDSIKAEYSHINENKNLYTQETAAPDVTEYINENRVRRKLVEQKLDGSTIESFYTDNGELFFIYTEKDGEEDRYYFSDGLLIRWIDPSGRTIDAGIETEEYLKLNHYWQEQLMKWKENEFY</sequence>
<keyword evidence="2" id="KW-1133">Transmembrane helix</keyword>
<dbReference type="Proteomes" id="UP000460949">
    <property type="component" value="Unassembled WGS sequence"/>
</dbReference>
<evidence type="ECO:0000256" key="1">
    <source>
        <dbReference type="SAM" id="MobiDB-lite"/>
    </source>
</evidence>
<keyword evidence="2" id="KW-0472">Membrane</keyword>
<comment type="caution">
    <text evidence="3">The sequence shown here is derived from an EMBL/GenBank/DDBJ whole genome shotgun (WGS) entry which is preliminary data.</text>
</comment>